<feature type="domain" description="Luciferase-like" evidence="2">
    <location>
        <begin position="22"/>
        <end position="227"/>
    </location>
</feature>
<dbReference type="Pfam" id="PF00296">
    <property type="entry name" value="Bac_luciferase"/>
    <property type="match status" value="1"/>
</dbReference>
<dbReference type="Gene3D" id="3.20.20.30">
    <property type="entry name" value="Luciferase-like domain"/>
    <property type="match status" value="1"/>
</dbReference>
<evidence type="ECO:0000256" key="1">
    <source>
        <dbReference type="ARBA" id="ARBA00023002"/>
    </source>
</evidence>
<evidence type="ECO:0000259" key="2">
    <source>
        <dbReference type="Pfam" id="PF00296"/>
    </source>
</evidence>
<dbReference type="PANTHER" id="PTHR43244">
    <property type="match status" value="1"/>
</dbReference>
<dbReference type="CDD" id="cd01097">
    <property type="entry name" value="Tetrahydromethanopterin_reductase"/>
    <property type="match status" value="1"/>
</dbReference>
<evidence type="ECO:0000313" key="4">
    <source>
        <dbReference type="Proteomes" id="UP001164439"/>
    </source>
</evidence>
<dbReference type="InterPro" id="IPR050564">
    <property type="entry name" value="F420-G6PD/mer"/>
</dbReference>
<dbReference type="RefSeq" id="WP_269664204.1">
    <property type="nucleotide sequence ID" value="NZ_CP114413.1"/>
</dbReference>
<protein>
    <submittedName>
        <fullName evidence="3">LLM class flavin-dependent oxidoreductase</fullName>
    </submittedName>
</protein>
<keyword evidence="1" id="KW-0560">Oxidoreductase</keyword>
<reference evidence="3" key="1">
    <citation type="submission" date="2022-12" db="EMBL/GenBank/DDBJ databases">
        <authorList>
            <person name="Ruckert C."/>
            <person name="Busche T."/>
            <person name="Kalinowski J."/>
            <person name="Wittmann C."/>
        </authorList>
    </citation>
    <scope>NUCLEOTIDE SEQUENCE</scope>
    <source>
        <strain evidence="3">DSM 40467</strain>
    </source>
</reference>
<dbReference type="Proteomes" id="UP001164439">
    <property type="component" value="Chromosome"/>
</dbReference>
<dbReference type="EMBL" id="CP114413">
    <property type="protein sequence ID" value="WAZ26718.1"/>
    <property type="molecule type" value="Genomic_DNA"/>
</dbReference>
<sequence length="292" mass="31019">MALPVLFGANVDPLALPTGRSGDQARLIDDLGLDLLTIQDHPYQSAFDDTWTLLSFLAARTRQVTLVPTVASLPLRPPAVLAKATATLDRLTGSRIQLGLGAGAFWEAVKAMGGPARTPKEAVDALDEAITVIRAMWSGRSSARTPGEHYSLAGIHPGPAPSPGLGLWLGSYGPRMLALTGARADGWLPSHAYLELDALPEAVQRLDDAATAAGRDPSAIRKIYNIAGVIQPSTEGPFRGPVAQWTDQLGELVRSNGMNGFVIWPERDHEQQIRTFATEVAPAVRAALAQDG</sequence>
<gene>
    <name evidence="3" type="ORF">STRCI_008342</name>
</gene>
<dbReference type="PANTHER" id="PTHR43244:SF1">
    <property type="entry name" value="5,10-METHYLENETETRAHYDROMETHANOPTERIN REDUCTASE"/>
    <property type="match status" value="1"/>
</dbReference>
<dbReference type="SUPFAM" id="SSF51679">
    <property type="entry name" value="Bacterial luciferase-like"/>
    <property type="match status" value="1"/>
</dbReference>
<proteinExistence type="predicted"/>
<name>A0ABY7KT56_9ACTN</name>
<accession>A0ABY7KT56</accession>
<dbReference type="InterPro" id="IPR036661">
    <property type="entry name" value="Luciferase-like_sf"/>
</dbReference>
<keyword evidence="4" id="KW-1185">Reference proteome</keyword>
<evidence type="ECO:0000313" key="3">
    <source>
        <dbReference type="EMBL" id="WAZ26718.1"/>
    </source>
</evidence>
<organism evidence="3 4">
    <name type="scientific">Streptomyces cinnabarinus</name>
    <dbReference type="NCBI Taxonomy" id="67287"/>
    <lineage>
        <taxon>Bacteria</taxon>
        <taxon>Bacillati</taxon>
        <taxon>Actinomycetota</taxon>
        <taxon>Actinomycetes</taxon>
        <taxon>Kitasatosporales</taxon>
        <taxon>Streptomycetaceae</taxon>
        <taxon>Streptomyces</taxon>
    </lineage>
</organism>
<dbReference type="InterPro" id="IPR011251">
    <property type="entry name" value="Luciferase-like_dom"/>
</dbReference>